<dbReference type="Proteomes" id="UP000050424">
    <property type="component" value="Unassembled WGS sequence"/>
</dbReference>
<proteinExistence type="inferred from homology"/>
<evidence type="ECO:0000313" key="7">
    <source>
        <dbReference type="Proteomes" id="UP000050424"/>
    </source>
</evidence>
<dbReference type="GO" id="GO:0005975">
    <property type="term" value="P:carbohydrate metabolic process"/>
    <property type="evidence" value="ECO:0007669"/>
    <property type="project" value="InterPro"/>
</dbReference>
<evidence type="ECO:0000256" key="3">
    <source>
        <dbReference type="ARBA" id="ARBA00022801"/>
    </source>
</evidence>
<dbReference type="Gene3D" id="2.115.10.20">
    <property type="entry name" value="Glycosyl hydrolase domain, family 43"/>
    <property type="match status" value="1"/>
</dbReference>
<dbReference type="EMBL" id="LKCW01000197">
    <property type="protein sequence ID" value="KPM36591.1"/>
    <property type="molecule type" value="Genomic_DNA"/>
</dbReference>
<dbReference type="AlphaFoldDB" id="A0A0P7B7U6"/>
<accession>A0A0P7B7U6</accession>
<dbReference type="InterPro" id="IPR001362">
    <property type="entry name" value="Glyco_hydro_32"/>
</dbReference>
<dbReference type="InterPro" id="IPR013148">
    <property type="entry name" value="Glyco_hydro_32_N"/>
</dbReference>
<keyword evidence="3" id="KW-0378">Hydrolase</keyword>
<evidence type="ECO:0000256" key="4">
    <source>
        <dbReference type="ARBA" id="ARBA00023295"/>
    </source>
</evidence>
<name>A0A0P7B7U6_9HYPO</name>
<dbReference type="InterPro" id="IPR051214">
    <property type="entry name" value="GH32_Enzymes"/>
</dbReference>
<keyword evidence="4" id="KW-0326">Glycosidase</keyword>
<gene>
    <name evidence="6" type="ORF">AK830_g9948</name>
</gene>
<keyword evidence="7" id="KW-1185">Reference proteome</keyword>
<evidence type="ECO:0000259" key="5">
    <source>
        <dbReference type="Pfam" id="PF00251"/>
    </source>
</evidence>
<comment type="caution">
    <text evidence="6">The sequence shown here is derived from an EMBL/GenBank/DDBJ whole genome shotgun (WGS) entry which is preliminary data.</text>
</comment>
<dbReference type="Pfam" id="PF00251">
    <property type="entry name" value="Glyco_hydro_32N"/>
    <property type="match status" value="1"/>
</dbReference>
<dbReference type="CDD" id="cd08995">
    <property type="entry name" value="GH32_EcAec43-like"/>
    <property type="match status" value="1"/>
</dbReference>
<dbReference type="OrthoDB" id="202537at2759"/>
<dbReference type="STRING" id="78410.A0A0P7B7U6"/>
<dbReference type="SMART" id="SM00640">
    <property type="entry name" value="Glyco_32"/>
    <property type="match status" value="1"/>
</dbReference>
<dbReference type="PANTHER" id="PTHR43101:SF1">
    <property type="entry name" value="BETA-FRUCTOSIDASE"/>
    <property type="match status" value="1"/>
</dbReference>
<organism evidence="6 7">
    <name type="scientific">Neonectria ditissima</name>
    <dbReference type="NCBI Taxonomy" id="78410"/>
    <lineage>
        <taxon>Eukaryota</taxon>
        <taxon>Fungi</taxon>
        <taxon>Dikarya</taxon>
        <taxon>Ascomycota</taxon>
        <taxon>Pezizomycotina</taxon>
        <taxon>Sordariomycetes</taxon>
        <taxon>Hypocreomycetidae</taxon>
        <taxon>Hypocreales</taxon>
        <taxon>Nectriaceae</taxon>
        <taxon>Neonectria</taxon>
    </lineage>
</organism>
<dbReference type="EC" id="3.2.1.26" evidence="2"/>
<dbReference type="SUPFAM" id="SSF75005">
    <property type="entry name" value="Arabinanase/levansucrase/invertase"/>
    <property type="match status" value="1"/>
</dbReference>
<reference evidence="6 7" key="1">
    <citation type="submission" date="2015-09" db="EMBL/GenBank/DDBJ databases">
        <title>Draft genome of a European isolate of the apple canker pathogen Neonectria ditissima.</title>
        <authorList>
            <person name="Gomez-Cortecero A."/>
            <person name="Harrison R.J."/>
            <person name="Armitage A.D."/>
        </authorList>
    </citation>
    <scope>NUCLEOTIDE SEQUENCE [LARGE SCALE GENOMIC DNA]</scope>
    <source>
        <strain evidence="6 7">R09/05</strain>
    </source>
</reference>
<dbReference type="InterPro" id="IPR023296">
    <property type="entry name" value="Glyco_hydro_beta-prop_sf"/>
</dbReference>
<dbReference type="GO" id="GO:0004564">
    <property type="term" value="F:beta-fructofuranosidase activity"/>
    <property type="evidence" value="ECO:0007669"/>
    <property type="project" value="UniProtKB-EC"/>
</dbReference>
<feature type="domain" description="Glycosyl hydrolase family 32 N-terminal" evidence="5">
    <location>
        <begin position="58"/>
        <end position="351"/>
    </location>
</feature>
<evidence type="ECO:0000256" key="1">
    <source>
        <dbReference type="ARBA" id="ARBA00009902"/>
    </source>
</evidence>
<dbReference type="PANTHER" id="PTHR43101">
    <property type="entry name" value="BETA-FRUCTOSIDASE"/>
    <property type="match status" value="1"/>
</dbReference>
<sequence length="562" mass="62853">MSRLADHPAALIRFYHDKATASATRQQQQHVPAAPTPPLDTCLYRRPVTDQAAADAIPVLVDDTYHLFHLITPVATKHHPDRLRSSWSRIRSTNLIEWTRDARPVITPGDAPTDPDADGAWTGAALLGPDGNMNIFYTGYNLLRGGRQVILRTRASDRYGTLFEKPATPITILGDGLARYEDIDFRDPYVFYNAAESRYWMLVATRLASGPHWSRGCVALLTSPDLDVWTAAPEPLYAPSDVFCPECPELFTLPNGRWYLVYSRFHAPGAGTVYRVADNPRGPFRVPRDGSHGRLDGRRWYAAKSCPKAGDARKRISFGWLGDYDDDESKWLWGGDLTIPREMYADSNGHLRIKADRGLRNFLWQTSKTVCPSNAASSLYLCSLGSTATHYPELGAVALRRDLFIDFKVAACDAHTFGVMFQTDESGKGHRLQFSPSGNGLFSVAIWTDFPPLDDFWANQYSLHLPRPIDGPELVRHDNVSLVEGVFLFLRGQIVEAFCGGRSLSFRLPLPLPLSCQEAPCGEIRRFGWFVEDGMVDIVDISVRHRIKEGAFDEEDAIGDHE</sequence>
<comment type="similarity">
    <text evidence="1">Belongs to the glycosyl hydrolase 32 family.</text>
</comment>
<protein>
    <recommendedName>
        <fullName evidence="2">beta-fructofuranosidase</fullName>
        <ecNumber evidence="2">3.2.1.26</ecNumber>
    </recommendedName>
</protein>
<evidence type="ECO:0000313" key="6">
    <source>
        <dbReference type="EMBL" id="KPM36591.1"/>
    </source>
</evidence>
<evidence type="ECO:0000256" key="2">
    <source>
        <dbReference type="ARBA" id="ARBA00012758"/>
    </source>
</evidence>